<organism evidence="3 4">
    <name type="scientific">Streptomyces kanamyceticus</name>
    <dbReference type="NCBI Taxonomy" id="1967"/>
    <lineage>
        <taxon>Bacteria</taxon>
        <taxon>Bacillati</taxon>
        <taxon>Actinomycetota</taxon>
        <taxon>Actinomycetes</taxon>
        <taxon>Kitasatosporales</taxon>
        <taxon>Streptomycetaceae</taxon>
        <taxon>Streptomyces</taxon>
    </lineage>
</organism>
<accession>A0A5J6GN96</accession>
<dbReference type="EMBL" id="CP023699">
    <property type="protein sequence ID" value="QEU96737.1"/>
    <property type="molecule type" value="Genomic_DNA"/>
</dbReference>
<evidence type="ECO:0000256" key="1">
    <source>
        <dbReference type="SAM" id="MobiDB-lite"/>
    </source>
</evidence>
<gene>
    <name evidence="3" type="ORF">CP970_42540</name>
</gene>
<evidence type="ECO:0000313" key="3">
    <source>
        <dbReference type="EMBL" id="QEU96737.1"/>
    </source>
</evidence>
<dbReference type="Proteomes" id="UP000325529">
    <property type="component" value="Chromosome"/>
</dbReference>
<proteinExistence type="predicted"/>
<dbReference type="KEGG" id="ska:CP970_42540"/>
<dbReference type="Gene3D" id="3.60.15.10">
    <property type="entry name" value="Ribonuclease Z/Hydroxyacylglutathione hydrolase-like"/>
    <property type="match status" value="1"/>
</dbReference>
<keyword evidence="3" id="KW-0378">Hydrolase</keyword>
<dbReference type="AlphaFoldDB" id="A0A5J6GN96"/>
<protein>
    <submittedName>
        <fullName evidence="3">MBL fold metallo-hydrolase</fullName>
    </submittedName>
</protein>
<name>A0A5J6GN96_STRKN</name>
<evidence type="ECO:0000259" key="2">
    <source>
        <dbReference type="Pfam" id="PF00753"/>
    </source>
</evidence>
<feature type="domain" description="Metallo-beta-lactamase" evidence="2">
    <location>
        <begin position="27"/>
        <end position="117"/>
    </location>
</feature>
<feature type="region of interest" description="Disordered" evidence="1">
    <location>
        <begin position="130"/>
        <end position="214"/>
    </location>
</feature>
<dbReference type="SUPFAM" id="SSF56281">
    <property type="entry name" value="Metallo-hydrolase/oxidoreductase"/>
    <property type="match status" value="1"/>
</dbReference>
<dbReference type="GO" id="GO:0016787">
    <property type="term" value="F:hydrolase activity"/>
    <property type="evidence" value="ECO:0007669"/>
    <property type="project" value="UniProtKB-KW"/>
</dbReference>
<feature type="compositionally biased region" description="Low complexity" evidence="1">
    <location>
        <begin position="151"/>
        <end position="197"/>
    </location>
</feature>
<evidence type="ECO:0000313" key="4">
    <source>
        <dbReference type="Proteomes" id="UP000325529"/>
    </source>
</evidence>
<reference evidence="3 4" key="1">
    <citation type="submission" date="2017-09" db="EMBL/GenBank/DDBJ databases">
        <authorList>
            <person name="Lee N."/>
            <person name="Cho B.-K."/>
        </authorList>
    </citation>
    <scope>NUCLEOTIDE SEQUENCE [LARGE SCALE GENOMIC DNA]</scope>
    <source>
        <strain evidence="3 4">ATCC 12853</strain>
    </source>
</reference>
<keyword evidence="4" id="KW-1185">Reference proteome</keyword>
<dbReference type="Pfam" id="PF00753">
    <property type="entry name" value="Lactamase_B"/>
    <property type="match status" value="1"/>
</dbReference>
<dbReference type="InterPro" id="IPR001279">
    <property type="entry name" value="Metallo-B-lactamas"/>
</dbReference>
<sequence>MNLPTQLSPVPDADGLYLWAPEGTGLWGYANCLWIISGSDAAVIDTPYDGPLTEAMIAAARPWLGDRTVRTVVNTHANGDHSFGNHLFPEAEIIATNGGHDHQHHEPTRRRCTPWSTTRRPTFRWAGTCAITSASSTSRRPDSPCPPRPSPGSTRSASATRRWSCTRWDPRTTSATSWPASGTSSAPATSSSTATTRRTGRDRCRTSSTPASWS</sequence>
<dbReference type="InterPro" id="IPR036866">
    <property type="entry name" value="RibonucZ/Hydroxyglut_hydro"/>
</dbReference>